<dbReference type="STRING" id="85681.V4WFJ4"/>
<dbReference type="InParanoid" id="V4WFJ4"/>
<sequence length="56" mass="6462">MIIQEEMGVMRRSCFMFLVVLLYGSLVVSSAYRRTREEDFLCKVVDPVTGEVDDNL</sequence>
<keyword evidence="2" id="KW-1185">Reference proteome</keyword>
<organism evidence="1 2">
    <name type="scientific">Citrus clementina</name>
    <name type="common">Clementine</name>
    <name type="synonym">Citrus deliciosa x Citrus sinensis</name>
    <dbReference type="NCBI Taxonomy" id="85681"/>
    <lineage>
        <taxon>Eukaryota</taxon>
        <taxon>Viridiplantae</taxon>
        <taxon>Streptophyta</taxon>
        <taxon>Embryophyta</taxon>
        <taxon>Tracheophyta</taxon>
        <taxon>Spermatophyta</taxon>
        <taxon>Magnoliopsida</taxon>
        <taxon>eudicotyledons</taxon>
        <taxon>Gunneridae</taxon>
        <taxon>Pentapetalae</taxon>
        <taxon>rosids</taxon>
        <taxon>malvids</taxon>
        <taxon>Sapindales</taxon>
        <taxon>Rutaceae</taxon>
        <taxon>Aurantioideae</taxon>
        <taxon>Citrus</taxon>
    </lineage>
</organism>
<dbReference type="EMBL" id="KI535697">
    <property type="protein sequence ID" value="ESR65379.1"/>
    <property type="molecule type" value="Genomic_DNA"/>
</dbReference>
<dbReference type="AlphaFoldDB" id="V4WFJ4"/>
<dbReference type="Gramene" id="ESR65379">
    <property type="protein sequence ID" value="ESR65379"/>
    <property type="gene ID" value="CICLE_v100106841mg"/>
</dbReference>
<reference evidence="1 2" key="1">
    <citation type="submission" date="2013-10" db="EMBL/GenBank/DDBJ databases">
        <authorList>
            <consortium name="International Citrus Genome Consortium"/>
            <person name="Jenkins J."/>
            <person name="Schmutz J."/>
            <person name="Prochnik S."/>
            <person name="Rokhsar D."/>
            <person name="Gmitter F."/>
            <person name="Ollitrault P."/>
            <person name="Machado M."/>
            <person name="Talon M."/>
            <person name="Wincker P."/>
            <person name="Jaillon O."/>
            <person name="Morgante M."/>
        </authorList>
    </citation>
    <scope>NUCLEOTIDE SEQUENCE</scope>
    <source>
        <strain evidence="2">cv. Clemenules</strain>
    </source>
</reference>
<dbReference type="KEGG" id="cic:CICLE_v100106841m"/>
<dbReference type="Proteomes" id="UP000030687">
    <property type="component" value="Unassembled WGS sequence"/>
</dbReference>
<accession>V4WFJ4</accession>
<gene>
    <name evidence="1" type="ORF">CICLE_v100106841mg</name>
</gene>
<proteinExistence type="predicted"/>
<name>V4WFJ4_CITCL</name>
<evidence type="ECO:0000313" key="2">
    <source>
        <dbReference type="Proteomes" id="UP000030687"/>
    </source>
</evidence>
<feature type="non-terminal residue" evidence="1">
    <location>
        <position position="56"/>
    </location>
</feature>
<evidence type="ECO:0000313" key="1">
    <source>
        <dbReference type="EMBL" id="ESR65379.1"/>
    </source>
</evidence>
<protein>
    <submittedName>
        <fullName evidence="1">Uncharacterized protein</fullName>
    </submittedName>
</protein>